<name>A0A0L8HQW4_OCTBM</name>
<feature type="non-terminal residue" evidence="1">
    <location>
        <position position="1"/>
    </location>
</feature>
<evidence type="ECO:0000313" key="1">
    <source>
        <dbReference type="EMBL" id="KOF91125.1"/>
    </source>
</evidence>
<sequence>ILPKNYISVFLNGMQSMHWRLNQVTIFVTLIPYHESSYLIIILINNHNQEKHANALFLEATILDKVCDQFLTTNTIDIWTAGPCIQYKKNVFDCQQFFIWYIMLYSFARILLSQVTERDPKTYMEATYITV</sequence>
<gene>
    <name evidence="1" type="ORF">OCBIM_22009777mg</name>
</gene>
<proteinExistence type="predicted"/>
<dbReference type="EMBL" id="KQ417613">
    <property type="protein sequence ID" value="KOF91125.1"/>
    <property type="molecule type" value="Genomic_DNA"/>
</dbReference>
<reference evidence="1" key="1">
    <citation type="submission" date="2015-07" db="EMBL/GenBank/DDBJ databases">
        <title>MeaNS - Measles Nucleotide Surveillance Program.</title>
        <authorList>
            <person name="Tran T."/>
            <person name="Druce J."/>
        </authorList>
    </citation>
    <scope>NUCLEOTIDE SEQUENCE</scope>
    <source>
        <strain evidence="1">UCB-OBI-ISO-001</strain>
        <tissue evidence="1">Gonad</tissue>
    </source>
</reference>
<dbReference type="AlphaFoldDB" id="A0A0L8HQW4"/>
<protein>
    <submittedName>
        <fullName evidence="1">Uncharacterized protein</fullName>
    </submittedName>
</protein>
<organism evidence="1">
    <name type="scientific">Octopus bimaculoides</name>
    <name type="common">California two-spotted octopus</name>
    <dbReference type="NCBI Taxonomy" id="37653"/>
    <lineage>
        <taxon>Eukaryota</taxon>
        <taxon>Metazoa</taxon>
        <taxon>Spiralia</taxon>
        <taxon>Lophotrochozoa</taxon>
        <taxon>Mollusca</taxon>
        <taxon>Cephalopoda</taxon>
        <taxon>Coleoidea</taxon>
        <taxon>Octopodiformes</taxon>
        <taxon>Octopoda</taxon>
        <taxon>Incirrata</taxon>
        <taxon>Octopodidae</taxon>
        <taxon>Octopus</taxon>
    </lineage>
</organism>
<accession>A0A0L8HQW4</accession>